<dbReference type="SUPFAM" id="SSF82549">
    <property type="entry name" value="DAK1/DegV-like"/>
    <property type="match status" value="1"/>
</dbReference>
<dbReference type="PROSITE" id="PS51482">
    <property type="entry name" value="DEGV"/>
    <property type="match status" value="1"/>
</dbReference>
<dbReference type="Gene3D" id="3.40.50.10170">
    <property type="match status" value="1"/>
</dbReference>
<evidence type="ECO:0000313" key="2">
    <source>
        <dbReference type="EMBL" id="SDY24213.1"/>
    </source>
</evidence>
<dbReference type="InterPro" id="IPR043168">
    <property type="entry name" value="DegV_C"/>
</dbReference>
<dbReference type="Proteomes" id="UP000199230">
    <property type="component" value="Unassembled WGS sequence"/>
</dbReference>
<gene>
    <name evidence="2" type="ORF">SAMN05192546_10164</name>
</gene>
<dbReference type="PANTHER" id="PTHR33434">
    <property type="entry name" value="DEGV DOMAIN-CONTAINING PROTEIN DR_1986-RELATED"/>
    <property type="match status" value="1"/>
</dbReference>
<protein>
    <submittedName>
        <fullName evidence="2">EDD domain protein, DegV family</fullName>
    </submittedName>
</protein>
<dbReference type="InterPro" id="IPR050270">
    <property type="entry name" value="DegV_domain_contain"/>
</dbReference>
<name>A0A1H3I929_9FIRM</name>
<dbReference type="Pfam" id="PF02645">
    <property type="entry name" value="DegV"/>
    <property type="match status" value="1"/>
</dbReference>
<dbReference type="EMBL" id="FNPV01000001">
    <property type="protein sequence ID" value="SDY24213.1"/>
    <property type="molecule type" value="Genomic_DNA"/>
</dbReference>
<evidence type="ECO:0000256" key="1">
    <source>
        <dbReference type="ARBA" id="ARBA00023121"/>
    </source>
</evidence>
<proteinExistence type="predicted"/>
<dbReference type="GO" id="GO:0008289">
    <property type="term" value="F:lipid binding"/>
    <property type="evidence" value="ECO:0007669"/>
    <property type="project" value="UniProtKB-KW"/>
</dbReference>
<evidence type="ECO:0000313" key="3">
    <source>
        <dbReference type="Proteomes" id="UP000199230"/>
    </source>
</evidence>
<dbReference type="Gene3D" id="3.30.1180.10">
    <property type="match status" value="1"/>
</dbReference>
<dbReference type="OrthoDB" id="9780216at2"/>
<dbReference type="STRING" id="159292.SAMN05192546_10164"/>
<dbReference type="InterPro" id="IPR003797">
    <property type="entry name" value="DegV"/>
</dbReference>
<organism evidence="2 3">
    <name type="scientific">Tindallia californiensis</name>
    <dbReference type="NCBI Taxonomy" id="159292"/>
    <lineage>
        <taxon>Bacteria</taxon>
        <taxon>Bacillati</taxon>
        <taxon>Bacillota</taxon>
        <taxon>Clostridia</taxon>
        <taxon>Peptostreptococcales</taxon>
        <taxon>Tindalliaceae</taxon>
        <taxon>Tindallia</taxon>
    </lineage>
</organism>
<sequence length="282" mass="31538">MAKVHIVTDSTSDLPQHILLDRNIHVVPLYVHFDDEIFRDDVDINPSLLYKKVQESGIYPKTSSPSPKDFIDFFKPIVDRGDHVLYIGLSSQLSSTIQNARIAASEFPDHTVLVVDSLNLSAGIGMLVLEASELSLQGKSLEEISKALHAMVPKVKTFFAVDTLQYLYKGGRCSSLQNLIGTMFRVRPILHVVNGKIIVQKKVRGRREKQIDEMLQFPDSESNAISIKRIIVNHSFCPDDAELLKKQLDQSFSPEEIIITEAGCVISSHCGPNTFSIVYCLE</sequence>
<accession>A0A1H3I929</accession>
<dbReference type="RefSeq" id="WP_093309739.1">
    <property type="nucleotide sequence ID" value="NZ_FNPV01000001.1"/>
</dbReference>
<dbReference type="AlphaFoldDB" id="A0A1H3I929"/>
<dbReference type="NCBIfam" id="TIGR00762">
    <property type="entry name" value="DegV"/>
    <property type="match status" value="1"/>
</dbReference>
<reference evidence="2 3" key="1">
    <citation type="submission" date="2016-10" db="EMBL/GenBank/DDBJ databases">
        <authorList>
            <person name="de Groot N.N."/>
        </authorList>
    </citation>
    <scope>NUCLEOTIDE SEQUENCE [LARGE SCALE GENOMIC DNA]</scope>
    <source>
        <strain evidence="2 3">APO</strain>
    </source>
</reference>
<keyword evidence="3" id="KW-1185">Reference proteome</keyword>
<dbReference type="PANTHER" id="PTHR33434:SF2">
    <property type="entry name" value="FATTY ACID-BINDING PROTEIN TM_1468"/>
    <property type="match status" value="1"/>
</dbReference>
<keyword evidence="1" id="KW-0446">Lipid-binding</keyword>